<dbReference type="Proteomes" id="UP000214618">
    <property type="component" value="Chromosome"/>
</dbReference>
<dbReference type="AlphaFoldDB" id="A0A223EEJ9"/>
<evidence type="ECO:0000313" key="2">
    <source>
        <dbReference type="Proteomes" id="UP000214618"/>
    </source>
</evidence>
<evidence type="ECO:0000313" key="1">
    <source>
        <dbReference type="EMBL" id="ASS93678.1"/>
    </source>
</evidence>
<reference evidence="1 2" key="1">
    <citation type="submission" date="2016-10" db="EMBL/GenBank/DDBJ databases">
        <title>The whole genome sequencing and assembly of Bacillus simplex DSM 1321 strain.</title>
        <authorList>
            <person name="Park M.-K."/>
            <person name="Lee Y.-J."/>
            <person name="Yi H."/>
            <person name="Bahn Y.-S."/>
            <person name="Kim J.F."/>
            <person name="Lee D.-W."/>
        </authorList>
    </citation>
    <scope>NUCLEOTIDE SEQUENCE [LARGE SCALE GENOMIC DNA]</scope>
    <source>
        <strain evidence="1 2">DSM 1321</strain>
    </source>
</reference>
<protein>
    <submittedName>
        <fullName evidence="1">Uncharacterized protein</fullName>
    </submittedName>
</protein>
<name>A0A223EEJ9_9BACI</name>
<proteinExistence type="predicted"/>
<dbReference type="EMBL" id="CP017704">
    <property type="protein sequence ID" value="ASS93678.1"/>
    <property type="molecule type" value="Genomic_DNA"/>
</dbReference>
<organism evidence="1 2">
    <name type="scientific">Peribacillus simplex NBRC 15720 = DSM 1321</name>
    <dbReference type="NCBI Taxonomy" id="1349754"/>
    <lineage>
        <taxon>Bacteria</taxon>
        <taxon>Bacillati</taxon>
        <taxon>Bacillota</taxon>
        <taxon>Bacilli</taxon>
        <taxon>Bacillales</taxon>
        <taxon>Bacillaceae</taxon>
        <taxon>Peribacillus</taxon>
    </lineage>
</organism>
<accession>A0A223EEJ9</accession>
<gene>
    <name evidence="1" type="ORF">BS1321_06650</name>
</gene>
<sequence length="71" mass="8664">MFFIFRKMENSCLFFVMFRFVCTLTTSNREVVFLFFKKESDLIVDFYQNHKENSSSYGTKKSILYKKFKEV</sequence>